<gene>
    <name evidence="2" type="ORF">NP493_197g02005</name>
</gene>
<dbReference type="AlphaFoldDB" id="A0AAD9UEM0"/>
<name>A0AAD9UEM0_RIDPI</name>
<proteinExistence type="predicted"/>
<feature type="region of interest" description="Disordered" evidence="1">
    <location>
        <begin position="103"/>
        <end position="127"/>
    </location>
</feature>
<sequence>MQVQCPTICFFPSVRCNDQQTRRPHRYGMFTFNSRCYRRRSRRLHRACRKQCMVGTGRTAAVAPYLVPAHGPHIISVASPLSMSLPCAASSCFRQSIRNTYGENEHGTQRQTSVRQHGTEKWAPPSGTAGAAAVREHASALQRVVYSLT</sequence>
<comment type="caution">
    <text evidence="2">The sequence shown here is derived from an EMBL/GenBank/DDBJ whole genome shotgun (WGS) entry which is preliminary data.</text>
</comment>
<evidence type="ECO:0000313" key="3">
    <source>
        <dbReference type="Proteomes" id="UP001209878"/>
    </source>
</evidence>
<evidence type="ECO:0000313" key="2">
    <source>
        <dbReference type="EMBL" id="KAK2186529.1"/>
    </source>
</evidence>
<accession>A0AAD9UEM0</accession>
<dbReference type="Proteomes" id="UP001209878">
    <property type="component" value="Unassembled WGS sequence"/>
</dbReference>
<dbReference type="EMBL" id="JAODUO010000197">
    <property type="protein sequence ID" value="KAK2186529.1"/>
    <property type="molecule type" value="Genomic_DNA"/>
</dbReference>
<evidence type="ECO:0000256" key="1">
    <source>
        <dbReference type="SAM" id="MobiDB-lite"/>
    </source>
</evidence>
<organism evidence="2 3">
    <name type="scientific">Ridgeia piscesae</name>
    <name type="common">Tubeworm</name>
    <dbReference type="NCBI Taxonomy" id="27915"/>
    <lineage>
        <taxon>Eukaryota</taxon>
        <taxon>Metazoa</taxon>
        <taxon>Spiralia</taxon>
        <taxon>Lophotrochozoa</taxon>
        <taxon>Annelida</taxon>
        <taxon>Polychaeta</taxon>
        <taxon>Sedentaria</taxon>
        <taxon>Canalipalpata</taxon>
        <taxon>Sabellida</taxon>
        <taxon>Siboglinidae</taxon>
        <taxon>Ridgeia</taxon>
    </lineage>
</organism>
<protein>
    <submittedName>
        <fullName evidence="2">Uncharacterized protein</fullName>
    </submittedName>
</protein>
<reference evidence="2" key="1">
    <citation type="journal article" date="2023" name="Mol. Biol. Evol.">
        <title>Third-Generation Sequencing Reveals the Adaptive Role of the Epigenome in Three Deep-Sea Polychaetes.</title>
        <authorList>
            <person name="Perez M."/>
            <person name="Aroh O."/>
            <person name="Sun Y."/>
            <person name="Lan Y."/>
            <person name="Juniper S.K."/>
            <person name="Young C.R."/>
            <person name="Angers B."/>
            <person name="Qian P.Y."/>
        </authorList>
    </citation>
    <scope>NUCLEOTIDE SEQUENCE</scope>
    <source>
        <strain evidence="2">R07B-5</strain>
    </source>
</reference>
<keyword evidence="3" id="KW-1185">Reference proteome</keyword>